<dbReference type="Proteomes" id="UP000471501">
    <property type="component" value="Unassembled WGS sequence"/>
</dbReference>
<protein>
    <recommendedName>
        <fullName evidence="4">GLPGLI family protein</fullName>
    </recommendedName>
</protein>
<organism evidence="2 3">
    <name type="scientific">Flavobacterium hydrocarbonoxydans</name>
    <dbReference type="NCBI Taxonomy" id="2683249"/>
    <lineage>
        <taxon>Bacteria</taxon>
        <taxon>Pseudomonadati</taxon>
        <taxon>Bacteroidota</taxon>
        <taxon>Flavobacteriia</taxon>
        <taxon>Flavobacteriales</taxon>
        <taxon>Flavobacteriaceae</taxon>
        <taxon>Flavobacterium</taxon>
    </lineage>
</organism>
<proteinExistence type="predicted"/>
<feature type="signal peptide" evidence="1">
    <location>
        <begin position="1"/>
        <end position="16"/>
    </location>
</feature>
<name>A0A6I4NSF9_9FLAO</name>
<gene>
    <name evidence="2" type="ORF">GON26_09505</name>
</gene>
<keyword evidence="3" id="KW-1185">Reference proteome</keyword>
<evidence type="ECO:0000313" key="3">
    <source>
        <dbReference type="Proteomes" id="UP000471501"/>
    </source>
</evidence>
<evidence type="ECO:0000313" key="2">
    <source>
        <dbReference type="EMBL" id="MWB94599.1"/>
    </source>
</evidence>
<comment type="caution">
    <text evidence="2">The sequence shown here is derived from an EMBL/GenBank/DDBJ whole genome shotgun (WGS) entry which is preliminary data.</text>
</comment>
<dbReference type="RefSeq" id="WP_160374569.1">
    <property type="nucleotide sequence ID" value="NZ_WSTB01000004.1"/>
</dbReference>
<reference evidence="2 3" key="1">
    <citation type="submission" date="2019-12" db="EMBL/GenBank/DDBJ databases">
        <authorList>
            <person name="Kim Y.S."/>
        </authorList>
    </citation>
    <scope>NUCLEOTIDE SEQUENCE [LARGE SCALE GENOMIC DNA]</scope>
    <source>
        <strain evidence="2 3">GA093</strain>
    </source>
</reference>
<feature type="chain" id="PRO_5026329182" description="GLPGLI family protein" evidence="1">
    <location>
        <begin position="17"/>
        <end position="220"/>
    </location>
</feature>
<dbReference type="AlphaFoldDB" id="A0A6I4NSF9"/>
<sequence length="220" mass="25271">MKYLLLLLIVSLNAFSQEIPMSTRRYTNKEIGSTFSSEIGESLITTGKEYFQKACKVTERPDKKIKISFYPFDVHVDEILPLKAEKHDYDLYYGDLKPNGSNPYAVGIAYNRKTKLYSAFAQGPTGFSVKEIDGLKVEPAEYFKSCEECFKKEFVYNGKSGNTLKFVYREYINDMARPAFTQDIQYDLADGNIIGIKGLRIEVISTNNMRIEYKILNDFN</sequence>
<accession>A0A6I4NSF9</accession>
<evidence type="ECO:0008006" key="4">
    <source>
        <dbReference type="Google" id="ProtNLM"/>
    </source>
</evidence>
<dbReference type="EMBL" id="WSTB01000004">
    <property type="protein sequence ID" value="MWB94599.1"/>
    <property type="molecule type" value="Genomic_DNA"/>
</dbReference>
<evidence type="ECO:0000256" key="1">
    <source>
        <dbReference type="SAM" id="SignalP"/>
    </source>
</evidence>
<keyword evidence="1" id="KW-0732">Signal</keyword>